<keyword evidence="3" id="KW-1185">Reference proteome</keyword>
<protein>
    <submittedName>
        <fullName evidence="2">Uncharacterized protein</fullName>
    </submittedName>
</protein>
<gene>
    <name evidence="2" type="ORF">B0H67DRAFT_642714</name>
</gene>
<sequence>MSPSRFVSSSLDTTCKQTTAVPTRTYGTTSAPKVAEAASAQGGGSRSKDAVEKQESGGPSKPTEGVVPDALAEGDARGRTGGGKPLDSSQAPPPKPKIYNASVHGGTANMTDEQKAEVEAHNRDFEKKHGKAQPAGDDKVDGAFWSGKGSRTSV</sequence>
<dbReference type="EMBL" id="JAUKUA010000003">
    <property type="protein sequence ID" value="KAK0719351.1"/>
    <property type="molecule type" value="Genomic_DNA"/>
</dbReference>
<organism evidence="2 3">
    <name type="scientific">Lasiosphaeris hirsuta</name>
    <dbReference type="NCBI Taxonomy" id="260670"/>
    <lineage>
        <taxon>Eukaryota</taxon>
        <taxon>Fungi</taxon>
        <taxon>Dikarya</taxon>
        <taxon>Ascomycota</taxon>
        <taxon>Pezizomycotina</taxon>
        <taxon>Sordariomycetes</taxon>
        <taxon>Sordariomycetidae</taxon>
        <taxon>Sordariales</taxon>
        <taxon>Lasiosphaeriaceae</taxon>
        <taxon>Lasiosphaeris</taxon>
    </lineage>
</organism>
<evidence type="ECO:0000313" key="3">
    <source>
        <dbReference type="Proteomes" id="UP001172102"/>
    </source>
</evidence>
<feature type="compositionally biased region" description="Basic and acidic residues" evidence="1">
    <location>
        <begin position="46"/>
        <end position="55"/>
    </location>
</feature>
<dbReference type="AlphaFoldDB" id="A0AA40AP11"/>
<reference evidence="2" key="1">
    <citation type="submission" date="2023-06" db="EMBL/GenBank/DDBJ databases">
        <title>Genome-scale phylogeny and comparative genomics of the fungal order Sordariales.</title>
        <authorList>
            <consortium name="Lawrence Berkeley National Laboratory"/>
            <person name="Hensen N."/>
            <person name="Bonometti L."/>
            <person name="Westerberg I."/>
            <person name="Brannstrom I.O."/>
            <person name="Guillou S."/>
            <person name="Cros-Aarteil S."/>
            <person name="Calhoun S."/>
            <person name="Haridas S."/>
            <person name="Kuo A."/>
            <person name="Mondo S."/>
            <person name="Pangilinan J."/>
            <person name="Riley R."/>
            <person name="Labutti K."/>
            <person name="Andreopoulos B."/>
            <person name="Lipzen A."/>
            <person name="Chen C."/>
            <person name="Yanf M."/>
            <person name="Daum C."/>
            <person name="Ng V."/>
            <person name="Clum A."/>
            <person name="Steindorff A."/>
            <person name="Ohm R."/>
            <person name="Martin F."/>
            <person name="Silar P."/>
            <person name="Natvig D."/>
            <person name="Lalanne C."/>
            <person name="Gautier V."/>
            <person name="Ament-Velasquez S.L."/>
            <person name="Kruys A."/>
            <person name="Hutchinson M.I."/>
            <person name="Powell A.J."/>
            <person name="Barry K."/>
            <person name="Miller A.N."/>
            <person name="Grigoriev I.V."/>
            <person name="Debuchy R."/>
            <person name="Gladieux P."/>
            <person name="Thoren M.H."/>
            <person name="Johannesson H."/>
        </authorList>
    </citation>
    <scope>NUCLEOTIDE SEQUENCE</scope>
    <source>
        <strain evidence="2">SMH4607-1</strain>
    </source>
</reference>
<evidence type="ECO:0000313" key="2">
    <source>
        <dbReference type="EMBL" id="KAK0719351.1"/>
    </source>
</evidence>
<accession>A0AA40AP11</accession>
<proteinExistence type="predicted"/>
<feature type="compositionally biased region" description="Basic and acidic residues" evidence="1">
    <location>
        <begin position="112"/>
        <end position="127"/>
    </location>
</feature>
<feature type="region of interest" description="Disordered" evidence="1">
    <location>
        <begin position="1"/>
        <end position="154"/>
    </location>
</feature>
<evidence type="ECO:0000256" key="1">
    <source>
        <dbReference type="SAM" id="MobiDB-lite"/>
    </source>
</evidence>
<feature type="compositionally biased region" description="Polar residues" evidence="1">
    <location>
        <begin position="1"/>
        <end position="31"/>
    </location>
</feature>
<name>A0AA40AP11_9PEZI</name>
<dbReference type="Proteomes" id="UP001172102">
    <property type="component" value="Unassembled WGS sequence"/>
</dbReference>
<comment type="caution">
    <text evidence="2">The sequence shown here is derived from an EMBL/GenBank/DDBJ whole genome shotgun (WGS) entry which is preliminary data.</text>
</comment>